<dbReference type="AlphaFoldDB" id="A0A8J2SVR4"/>
<evidence type="ECO:0000256" key="1">
    <source>
        <dbReference type="SAM" id="MobiDB-lite"/>
    </source>
</evidence>
<dbReference type="Proteomes" id="UP000789595">
    <property type="component" value="Unassembled WGS sequence"/>
</dbReference>
<dbReference type="EMBL" id="CAKKNE010000005">
    <property type="protein sequence ID" value="CAH0378285.1"/>
    <property type="molecule type" value="Genomic_DNA"/>
</dbReference>
<comment type="caution">
    <text evidence="2">The sequence shown here is derived from an EMBL/GenBank/DDBJ whole genome shotgun (WGS) entry which is preliminary data.</text>
</comment>
<sequence length="612" mass="65807">MDRIRGWFGGKRGVDTEAPTPPPKRKAKEAPKPAERHNTLAACVAKGPDAYTVTLENGTIGGVGEKGGLSDEKLRQEATRSRDAPVPTTKSPVVDASWEQQPRVLNPALLGEGLPVPEGTFAGKKWYENRWLPWQWTIYLQMMYWVQKARGVVPQCCLCLGFISFCTADALVRSVLRCAFGTPFLSNNSVVRVDRRLMEAAADRAWEMRKKFDLRPGVIVNVTTPETAEKGVWVGEGGAGKADCYSSYCTGEAKHTRNHLKSLQSKGLGGMVYTDLIASLQREGGTDEKSARFGNFVKECGASEIFCADDVDAEDVSLALCDDGAAGDDGVVQLVLPVWCSAAGMEVTMRLTTCETAASSYFTCRGLADTVEEPDAEYCERMCAAVDDMIGGRGSLADRYRRTGLIYNEKDPSSNGELSWILAASYSSKKDMGAYVIALNRARNGSRALVEQTNAALEEVAAVQGTNLEALRADARKREIVVKEVRRVGFGNVPKQAGFGKDLKRGFKRFLGDVTKRLRLTGCMGSANTTAHHPQIFTGTAGTAPMPPAGPPPGYALPPAPAAAPAPAAPQTPGPGGPRRFSTPMGQDAVDNQRGPPRNAPPSAQRSAFQTP</sequence>
<feature type="region of interest" description="Disordered" evidence="1">
    <location>
        <begin position="1"/>
        <end position="36"/>
    </location>
</feature>
<evidence type="ECO:0000313" key="3">
    <source>
        <dbReference type="Proteomes" id="UP000789595"/>
    </source>
</evidence>
<accession>A0A8J2SVR4</accession>
<feature type="region of interest" description="Disordered" evidence="1">
    <location>
        <begin position="526"/>
        <end position="612"/>
    </location>
</feature>
<organism evidence="2 3">
    <name type="scientific">Pelagomonas calceolata</name>
    <dbReference type="NCBI Taxonomy" id="35677"/>
    <lineage>
        <taxon>Eukaryota</taxon>
        <taxon>Sar</taxon>
        <taxon>Stramenopiles</taxon>
        <taxon>Ochrophyta</taxon>
        <taxon>Pelagophyceae</taxon>
        <taxon>Pelagomonadales</taxon>
        <taxon>Pelagomonadaceae</taxon>
        <taxon>Pelagomonas</taxon>
    </lineage>
</organism>
<evidence type="ECO:0000313" key="2">
    <source>
        <dbReference type="EMBL" id="CAH0378285.1"/>
    </source>
</evidence>
<feature type="compositionally biased region" description="Polar residues" evidence="1">
    <location>
        <begin position="602"/>
        <end position="612"/>
    </location>
</feature>
<reference evidence="2" key="1">
    <citation type="submission" date="2021-11" db="EMBL/GenBank/DDBJ databases">
        <authorList>
            <consortium name="Genoscope - CEA"/>
            <person name="William W."/>
        </authorList>
    </citation>
    <scope>NUCLEOTIDE SEQUENCE</scope>
</reference>
<keyword evidence="3" id="KW-1185">Reference proteome</keyword>
<protein>
    <submittedName>
        <fullName evidence="2">Uncharacterized protein</fullName>
    </submittedName>
</protein>
<gene>
    <name evidence="2" type="ORF">PECAL_5P28030</name>
</gene>
<proteinExistence type="predicted"/>
<feature type="compositionally biased region" description="Basic and acidic residues" evidence="1">
    <location>
        <begin position="68"/>
        <end position="83"/>
    </location>
</feature>
<feature type="compositionally biased region" description="Pro residues" evidence="1">
    <location>
        <begin position="545"/>
        <end position="576"/>
    </location>
</feature>
<name>A0A8J2SVR4_9STRA</name>
<feature type="region of interest" description="Disordered" evidence="1">
    <location>
        <begin position="62"/>
        <end position="93"/>
    </location>
</feature>